<dbReference type="GO" id="GO:0005829">
    <property type="term" value="C:cytosol"/>
    <property type="evidence" value="ECO:0007669"/>
    <property type="project" value="TreeGrafter"/>
</dbReference>
<dbReference type="PANTHER" id="PTHR45527:SF1">
    <property type="entry name" value="FATTY ACID SYNTHASE"/>
    <property type="match status" value="1"/>
</dbReference>
<dbReference type="Gene3D" id="3.40.50.980">
    <property type="match status" value="2"/>
</dbReference>
<dbReference type="GO" id="GO:0044550">
    <property type="term" value="P:secondary metabolite biosynthetic process"/>
    <property type="evidence" value="ECO:0007669"/>
    <property type="project" value="TreeGrafter"/>
</dbReference>
<feature type="domain" description="AMP-dependent synthetase/ligase" evidence="1">
    <location>
        <begin position="46"/>
        <end position="336"/>
    </location>
</feature>
<evidence type="ECO:0000313" key="2">
    <source>
        <dbReference type="EMBL" id="EUA32982.1"/>
    </source>
</evidence>
<dbReference type="EMBL" id="JAOB01000050">
    <property type="protein sequence ID" value="EUA32982.1"/>
    <property type="molecule type" value="Genomic_DNA"/>
</dbReference>
<dbReference type="InterPro" id="IPR020845">
    <property type="entry name" value="AMP-binding_CS"/>
</dbReference>
<dbReference type="Gene3D" id="3.30.300.30">
    <property type="match status" value="1"/>
</dbReference>
<dbReference type="InterPro" id="IPR000873">
    <property type="entry name" value="AMP-dep_synth/lig_dom"/>
</dbReference>
<dbReference type="Gene3D" id="2.30.38.10">
    <property type="entry name" value="Luciferase, Domain 3"/>
    <property type="match status" value="1"/>
</dbReference>
<dbReference type="SUPFAM" id="SSF56801">
    <property type="entry name" value="Acetyl-CoA synthetase-like"/>
    <property type="match status" value="1"/>
</dbReference>
<accession>X8AM63</accession>
<gene>
    <name evidence="2" type="ORF">I553_8953</name>
</gene>
<dbReference type="GO" id="GO:0043041">
    <property type="term" value="P:amino acid activation for nonribosomal peptide biosynthetic process"/>
    <property type="evidence" value="ECO:0007669"/>
    <property type="project" value="TreeGrafter"/>
</dbReference>
<sequence length="472" mass="50572">MTADTTRRLLSIDLLDDDEHAQLEQWGNQAVLSGPPPAPVSIPQLFAAQVARTPGAVAISCGGRSMTYRELDEAANRLAHLLAGYGAGPGCFVALMFSRSAEAIVAILAVLKTGAAYVPIDPALPAARVGFILDDVAPMVAVTTAELCARFEGRRVVVIDIDDPRIQTQPGTALPGPAPEDIAYLIYTSGTTGVPKAVAASHHNVTQLMASLDAGLRAPGLVKVSTQWHSYAFDASVREIWGALFHGGRLVVVPDEVAGSPGQLHALLVDERVDVLTQTPSAAAVLSPEGLESVSLVVGGETCPAELVERWAPGRVMINAYGPTETTVDVTISAPLTAARERRRSARQWRVRRCLCSTAGCGRCRRGGRRTVRVRPRRDIWLCGTGRADRVAVCGLPVRAWGMRMYRSGDLVRWRPDGQLEFLGRADEQVKIRGYRIELGEIQAALAALDGVEQAVVTAREDRPATSGWLAM</sequence>
<reference evidence="2" key="1">
    <citation type="submission" date="2014-01" db="EMBL/GenBank/DDBJ databases">
        <authorList>
            <person name="Brown-Elliot B."/>
            <person name="Wallace R."/>
            <person name="Lenaerts A."/>
            <person name="Ordway D."/>
            <person name="DeGroote M.A."/>
            <person name="Parker T."/>
            <person name="Sizemore C."/>
            <person name="Tallon L.J."/>
            <person name="Sadzewicz L.K."/>
            <person name="Sengamalay N."/>
            <person name="Fraser C.M."/>
            <person name="Hine E."/>
            <person name="Shefchek K.A."/>
            <person name="Das S.P."/>
            <person name="Tettelin H."/>
        </authorList>
    </citation>
    <scope>NUCLEOTIDE SEQUENCE [LARGE SCALE GENOMIC DNA]</scope>
    <source>
        <strain evidence="2">4042</strain>
    </source>
</reference>
<protein>
    <submittedName>
        <fullName evidence="2">Amino acid adenylation domain protein</fullName>
    </submittedName>
</protein>
<dbReference type="InterPro" id="IPR045851">
    <property type="entry name" value="AMP-bd_C_sf"/>
</dbReference>
<name>X8AM63_MYCXE</name>
<proteinExistence type="predicted"/>
<dbReference type="AlphaFoldDB" id="X8AM63"/>
<dbReference type="FunFam" id="3.40.50.980:FF:000001">
    <property type="entry name" value="Non-ribosomal peptide synthetase"/>
    <property type="match status" value="1"/>
</dbReference>
<comment type="caution">
    <text evidence="2">The sequence shown here is derived from an EMBL/GenBank/DDBJ whole genome shotgun (WGS) entry which is preliminary data.</text>
</comment>
<dbReference type="PROSITE" id="PS00455">
    <property type="entry name" value="AMP_BINDING"/>
    <property type="match status" value="1"/>
</dbReference>
<dbReference type="PANTHER" id="PTHR45527">
    <property type="entry name" value="NONRIBOSOMAL PEPTIDE SYNTHETASE"/>
    <property type="match status" value="1"/>
</dbReference>
<evidence type="ECO:0000259" key="1">
    <source>
        <dbReference type="Pfam" id="PF00501"/>
    </source>
</evidence>
<dbReference type="PATRIC" id="fig|1299334.3.peg.5381"/>
<organism evidence="2">
    <name type="scientific">Mycobacterium xenopi 4042</name>
    <dbReference type="NCBI Taxonomy" id="1299334"/>
    <lineage>
        <taxon>Bacteria</taxon>
        <taxon>Bacillati</taxon>
        <taxon>Actinomycetota</taxon>
        <taxon>Actinomycetes</taxon>
        <taxon>Mycobacteriales</taxon>
        <taxon>Mycobacteriaceae</taxon>
        <taxon>Mycobacterium</taxon>
    </lineage>
</organism>
<dbReference type="GO" id="GO:0031177">
    <property type="term" value="F:phosphopantetheine binding"/>
    <property type="evidence" value="ECO:0007669"/>
    <property type="project" value="TreeGrafter"/>
</dbReference>
<dbReference type="Pfam" id="PF00501">
    <property type="entry name" value="AMP-binding"/>
    <property type="match status" value="1"/>
</dbReference>